<sequence>MPQLLFEAVPGRLSHLRLFLMRNLTGNLGELSVIDFVRESSFLSSIDHPDDFCVIDVFGHSWINTSSFLCLKL</sequence>
<organism evidence="1 2">
    <name type="scientific">Leersia perrieri</name>
    <dbReference type="NCBI Taxonomy" id="77586"/>
    <lineage>
        <taxon>Eukaryota</taxon>
        <taxon>Viridiplantae</taxon>
        <taxon>Streptophyta</taxon>
        <taxon>Embryophyta</taxon>
        <taxon>Tracheophyta</taxon>
        <taxon>Spermatophyta</taxon>
        <taxon>Magnoliopsida</taxon>
        <taxon>Liliopsida</taxon>
        <taxon>Poales</taxon>
        <taxon>Poaceae</taxon>
        <taxon>BOP clade</taxon>
        <taxon>Oryzoideae</taxon>
        <taxon>Oryzeae</taxon>
        <taxon>Oryzinae</taxon>
        <taxon>Leersia</taxon>
    </lineage>
</organism>
<keyword evidence="2" id="KW-1185">Reference proteome</keyword>
<reference evidence="1 2" key="1">
    <citation type="submission" date="2012-08" db="EMBL/GenBank/DDBJ databases">
        <title>Oryza genome evolution.</title>
        <authorList>
            <person name="Wing R.A."/>
        </authorList>
    </citation>
    <scope>NUCLEOTIDE SEQUENCE</scope>
</reference>
<reference evidence="1" key="3">
    <citation type="submission" date="2015-04" db="UniProtKB">
        <authorList>
            <consortium name="EnsemblPlants"/>
        </authorList>
    </citation>
    <scope>IDENTIFICATION</scope>
</reference>
<dbReference type="Proteomes" id="UP000032180">
    <property type="component" value="Chromosome 7"/>
</dbReference>
<dbReference type="Gramene" id="LPERR07G00280.1">
    <property type="protein sequence ID" value="LPERR07G00280.1"/>
    <property type="gene ID" value="LPERR07G00280"/>
</dbReference>
<protein>
    <submittedName>
        <fullName evidence="1">Uncharacterized protein</fullName>
    </submittedName>
</protein>
<proteinExistence type="predicted"/>
<dbReference type="HOGENOM" id="CLU_2708405_0_0_1"/>
<reference evidence="2" key="2">
    <citation type="submission" date="2013-12" db="EMBL/GenBank/DDBJ databases">
        <authorList>
            <person name="Yu Y."/>
            <person name="Lee S."/>
            <person name="de Baynast K."/>
            <person name="Wissotski M."/>
            <person name="Liu L."/>
            <person name="Talag J."/>
            <person name="Goicoechea J."/>
            <person name="Angelova A."/>
            <person name="Jetty R."/>
            <person name="Kudrna D."/>
            <person name="Golser W."/>
            <person name="Rivera L."/>
            <person name="Zhang J."/>
            <person name="Wing R."/>
        </authorList>
    </citation>
    <scope>NUCLEOTIDE SEQUENCE</scope>
</reference>
<dbReference type="AlphaFoldDB" id="A0A0D9WUL4"/>
<accession>A0A0D9WUL4</accession>
<evidence type="ECO:0000313" key="1">
    <source>
        <dbReference type="EnsemblPlants" id="LPERR07G00280.1"/>
    </source>
</evidence>
<evidence type="ECO:0000313" key="2">
    <source>
        <dbReference type="Proteomes" id="UP000032180"/>
    </source>
</evidence>
<dbReference type="EnsemblPlants" id="LPERR07G00280.1">
    <property type="protein sequence ID" value="LPERR07G00280.1"/>
    <property type="gene ID" value="LPERR07G00280"/>
</dbReference>
<name>A0A0D9WUL4_9ORYZ</name>
<dbReference type="STRING" id="77586.A0A0D9WUL4"/>